<feature type="compositionally biased region" description="Gly residues" evidence="1">
    <location>
        <begin position="18"/>
        <end position="29"/>
    </location>
</feature>
<dbReference type="EMBL" id="AP024488">
    <property type="protein sequence ID" value="BCS98608.1"/>
    <property type="molecule type" value="Genomic_DNA"/>
</dbReference>
<proteinExistence type="predicted"/>
<dbReference type="Proteomes" id="UP001320148">
    <property type="component" value="Chromosome"/>
</dbReference>
<accession>A0ABM7PNG5</accession>
<gene>
    <name evidence="2" type="ORF">DSLASN_42400</name>
</gene>
<name>A0ABM7PNG5_9BACT</name>
<evidence type="ECO:0000313" key="2">
    <source>
        <dbReference type="EMBL" id="BCS98608.1"/>
    </source>
</evidence>
<evidence type="ECO:0000256" key="1">
    <source>
        <dbReference type="SAM" id="MobiDB-lite"/>
    </source>
</evidence>
<keyword evidence="3" id="KW-1185">Reference proteome</keyword>
<organism evidence="2 3">
    <name type="scientific">Desulfoluna limicola</name>
    <dbReference type="NCBI Taxonomy" id="2810562"/>
    <lineage>
        <taxon>Bacteria</taxon>
        <taxon>Pseudomonadati</taxon>
        <taxon>Thermodesulfobacteriota</taxon>
        <taxon>Desulfobacteria</taxon>
        <taxon>Desulfobacterales</taxon>
        <taxon>Desulfolunaceae</taxon>
        <taxon>Desulfoluna</taxon>
    </lineage>
</organism>
<reference evidence="2 3" key="1">
    <citation type="submission" date="2021-02" db="EMBL/GenBank/DDBJ databases">
        <title>Complete genome of Desulfoluna sp. strain ASN36.</title>
        <authorList>
            <person name="Takahashi A."/>
            <person name="Kojima H."/>
            <person name="Fukui M."/>
        </authorList>
    </citation>
    <scope>NUCLEOTIDE SEQUENCE [LARGE SCALE GENOMIC DNA]</scope>
    <source>
        <strain evidence="2 3">ASN36</strain>
    </source>
</reference>
<protein>
    <submittedName>
        <fullName evidence="2">Uncharacterized protein</fullName>
    </submittedName>
</protein>
<evidence type="ECO:0000313" key="3">
    <source>
        <dbReference type="Proteomes" id="UP001320148"/>
    </source>
</evidence>
<sequence length="253" mass="27498">MASSGGGTASVDSSGARWGQGRGYGGGRSTSGTMGRRKTAAAMEQKAPFPLIVVDEELEAFLGGFVNSDCRSCHYDNVVPRDRFVPIGDRALCESKGGVWKANVRAYYPYEGYPYMTGDPLPYDAGGNLMLDWVESNRTPCVKFEAGRGMYPKDWRQTDDNAYYALPERLPGWHSETMACTECHLAFGTKDLDGDSVPDRYDMCPGTNMVKPGVEVDLNPESPTYGCAVDQEPGDGGSDEHETARSGYGKRGH</sequence>
<feature type="region of interest" description="Disordered" evidence="1">
    <location>
        <begin position="1"/>
        <end position="40"/>
    </location>
</feature>
<feature type="region of interest" description="Disordered" evidence="1">
    <location>
        <begin position="218"/>
        <end position="253"/>
    </location>
</feature>